<name>A0A4Q5BFT6_9BIFI</name>
<dbReference type="Proteomes" id="UP000293268">
    <property type="component" value="Unassembled WGS sequence"/>
</dbReference>
<accession>A0A4Q5BFT6</accession>
<dbReference type="EMBL" id="SBKU01000007">
    <property type="protein sequence ID" value="RYQ68331.1"/>
    <property type="molecule type" value="Genomic_DNA"/>
</dbReference>
<evidence type="ECO:0000313" key="1">
    <source>
        <dbReference type="EMBL" id="RYQ68331.1"/>
    </source>
</evidence>
<gene>
    <name evidence="1" type="ORF">PG2072B_0934</name>
</gene>
<sequence>MSMRNLLHDPRPVSTSQWRWYAAKNLTVQMMGDDRLIVTNNEDIPDSYIYTQMTLPVGTYRFGAEASYAQNGYDPNLLRVVVAPRDELAPATWTGNNGHYVTPANTIDTESTVEFRVMVGPRKNSAVWVRHLFVMTEADYQLMDIANFRWFDGSLIEAK</sequence>
<dbReference type="AlphaFoldDB" id="A0A4Q5BFT6"/>
<organism evidence="1 2">
    <name type="scientific">Bifidobacterium pseudolongum subsp. globosum</name>
    <dbReference type="NCBI Taxonomy" id="1690"/>
    <lineage>
        <taxon>Bacteria</taxon>
        <taxon>Bacillati</taxon>
        <taxon>Actinomycetota</taxon>
        <taxon>Actinomycetes</taxon>
        <taxon>Bifidobacteriales</taxon>
        <taxon>Bifidobacteriaceae</taxon>
        <taxon>Bifidobacterium</taxon>
    </lineage>
</organism>
<evidence type="ECO:0000313" key="2">
    <source>
        <dbReference type="Proteomes" id="UP000293268"/>
    </source>
</evidence>
<comment type="caution">
    <text evidence="1">The sequence shown here is derived from an EMBL/GenBank/DDBJ whole genome shotgun (WGS) entry which is preliminary data.</text>
</comment>
<dbReference type="RefSeq" id="WP_129913061.1">
    <property type="nucleotide sequence ID" value="NZ_SBKU01000007.1"/>
</dbReference>
<reference evidence="1 2" key="1">
    <citation type="submission" date="2019-01" db="EMBL/GenBank/DDBJ databases">
        <title>Unveiling genomic diversity among members of the Bifidobacterium pseudolongum species, a widely distributed gut commensal of the animal kingdom.</title>
        <authorList>
            <person name="Lugli G.A."/>
            <person name="Duranti S."/>
            <person name="Albert K."/>
            <person name="Mancabelli L."/>
            <person name="Napoli S."/>
            <person name="Viappiani A."/>
            <person name="Anzalone R."/>
            <person name="Longhi G."/>
            <person name="Milani C."/>
            <person name="Turroni F."/>
            <person name="Alessandri G."/>
            <person name="Sela D.A."/>
            <person name="Van Sinderen D."/>
            <person name="Ventura M."/>
        </authorList>
    </citation>
    <scope>NUCLEOTIDE SEQUENCE [LARGE SCALE GENOMIC DNA]</scope>
    <source>
        <strain evidence="1 2">2072B</strain>
    </source>
</reference>
<protein>
    <submittedName>
        <fullName evidence="1">Uncharacterized protein</fullName>
    </submittedName>
</protein>
<proteinExistence type="predicted"/>